<dbReference type="Proteomes" id="UP000253141">
    <property type="component" value="Unassembled WGS sequence"/>
</dbReference>
<dbReference type="NCBIfam" id="NF041359">
    <property type="entry name" value="GntG_guanitoxin"/>
    <property type="match status" value="1"/>
</dbReference>
<protein>
    <submittedName>
        <fullName evidence="7">Threonine aldolase</fullName>
    </submittedName>
</protein>
<dbReference type="GO" id="GO:0005829">
    <property type="term" value="C:cytosol"/>
    <property type="evidence" value="ECO:0007669"/>
    <property type="project" value="TreeGrafter"/>
</dbReference>
<dbReference type="InterPro" id="IPR015421">
    <property type="entry name" value="PyrdxlP-dep_Trfase_major"/>
</dbReference>
<dbReference type="FunFam" id="3.40.640.10:FF:000030">
    <property type="entry name" value="Low-specificity L-threonine aldolase"/>
    <property type="match status" value="1"/>
</dbReference>
<comment type="cofactor">
    <cofactor evidence="1">
        <name>pyridoxal 5'-phosphate</name>
        <dbReference type="ChEBI" id="CHEBI:597326"/>
    </cofactor>
</comment>
<dbReference type="InterPro" id="IPR015424">
    <property type="entry name" value="PyrdxlP-dep_Trfase"/>
</dbReference>
<dbReference type="Gene3D" id="3.90.1150.10">
    <property type="entry name" value="Aspartate Aminotransferase, domain 1"/>
    <property type="match status" value="1"/>
</dbReference>
<dbReference type="GO" id="GO:0008732">
    <property type="term" value="F:L-allo-threonine aldolase activity"/>
    <property type="evidence" value="ECO:0007669"/>
    <property type="project" value="TreeGrafter"/>
</dbReference>
<gene>
    <name evidence="7" type="ORF">DVG78_04500</name>
</gene>
<evidence type="ECO:0000256" key="2">
    <source>
        <dbReference type="ARBA" id="ARBA00006966"/>
    </source>
</evidence>
<evidence type="ECO:0000313" key="7">
    <source>
        <dbReference type="EMBL" id="RDB07276.1"/>
    </source>
</evidence>
<proteinExistence type="inferred from homology"/>
<evidence type="ECO:0000313" key="8">
    <source>
        <dbReference type="Proteomes" id="UP000253141"/>
    </source>
</evidence>
<evidence type="ECO:0000256" key="4">
    <source>
        <dbReference type="ARBA" id="ARBA00023239"/>
    </source>
</evidence>
<dbReference type="Gene3D" id="3.40.640.10">
    <property type="entry name" value="Type I PLP-dependent aspartate aminotransferase-like (Major domain)"/>
    <property type="match status" value="1"/>
</dbReference>
<dbReference type="SUPFAM" id="SSF53383">
    <property type="entry name" value="PLP-dependent transferases"/>
    <property type="match status" value="1"/>
</dbReference>
<organism evidence="7 8">
    <name type="scientific">Runella aurantiaca</name>
    <dbReference type="NCBI Taxonomy" id="2282308"/>
    <lineage>
        <taxon>Bacteria</taxon>
        <taxon>Pseudomonadati</taxon>
        <taxon>Bacteroidota</taxon>
        <taxon>Cytophagia</taxon>
        <taxon>Cytophagales</taxon>
        <taxon>Spirosomataceae</taxon>
        <taxon>Runella</taxon>
    </lineage>
</organism>
<feature type="domain" description="Aromatic amino acid beta-eliminating lyase/threonine aldolase" evidence="6">
    <location>
        <begin position="4"/>
        <end position="285"/>
    </location>
</feature>
<evidence type="ECO:0000256" key="1">
    <source>
        <dbReference type="ARBA" id="ARBA00001933"/>
    </source>
</evidence>
<dbReference type="PANTHER" id="PTHR48097">
    <property type="entry name" value="L-THREONINE ALDOLASE-RELATED"/>
    <property type="match status" value="1"/>
</dbReference>
<dbReference type="InterPro" id="IPR001597">
    <property type="entry name" value="ArAA_b-elim_lyase/Thr_aldolase"/>
</dbReference>
<dbReference type="EMBL" id="QPIW01000002">
    <property type="protein sequence ID" value="RDB07276.1"/>
    <property type="molecule type" value="Genomic_DNA"/>
</dbReference>
<feature type="modified residue" description="N6-(pyridoxal phosphate)lysine" evidence="5">
    <location>
        <position position="201"/>
    </location>
</feature>
<dbReference type="GO" id="GO:0006545">
    <property type="term" value="P:glycine biosynthetic process"/>
    <property type="evidence" value="ECO:0007669"/>
    <property type="project" value="TreeGrafter"/>
</dbReference>
<dbReference type="RefSeq" id="WP_114459856.1">
    <property type="nucleotide sequence ID" value="NZ_QPIW01000002.1"/>
</dbReference>
<evidence type="ECO:0000256" key="5">
    <source>
        <dbReference type="PIRSR" id="PIRSR017617-1"/>
    </source>
</evidence>
<comment type="similarity">
    <text evidence="2">Belongs to the threonine aldolase family.</text>
</comment>
<dbReference type="PANTHER" id="PTHR48097:SF9">
    <property type="entry name" value="L-THREONINE ALDOLASE"/>
    <property type="match status" value="1"/>
</dbReference>
<dbReference type="PIRSF" id="PIRSF017617">
    <property type="entry name" value="Thr_aldolase"/>
    <property type="match status" value="1"/>
</dbReference>
<keyword evidence="8" id="KW-1185">Reference proteome</keyword>
<keyword evidence="3" id="KW-0663">Pyridoxal phosphate</keyword>
<dbReference type="InterPro" id="IPR023603">
    <property type="entry name" value="Low_specificity_L-TA-like"/>
</dbReference>
<evidence type="ECO:0000259" key="6">
    <source>
        <dbReference type="Pfam" id="PF01212"/>
    </source>
</evidence>
<dbReference type="AlphaFoldDB" id="A0A369IKX3"/>
<dbReference type="OrthoDB" id="9774495at2"/>
<dbReference type="GO" id="GO:0006567">
    <property type="term" value="P:L-threonine catabolic process"/>
    <property type="evidence" value="ECO:0007669"/>
    <property type="project" value="TreeGrafter"/>
</dbReference>
<comment type="caution">
    <text evidence="7">The sequence shown here is derived from an EMBL/GenBank/DDBJ whole genome shotgun (WGS) entry which is preliminary data.</text>
</comment>
<name>A0A369IKX3_9BACT</name>
<keyword evidence="4" id="KW-0456">Lyase</keyword>
<dbReference type="Pfam" id="PF01212">
    <property type="entry name" value="Beta_elim_lyase"/>
    <property type="match status" value="1"/>
</dbReference>
<sequence>MSIDLRSDTLTKPTQPMLEAMFSASVGDDVFGDDPTVNALEEKVARLFGMEAALFCASGTMTNQLAIRVHTRPGSEVICDKNSHIYLYEGGGIALNSFSSVKLLEGDRGRINAQQVRDAVNNPDDVHAAVSRLVSLENTMNKGGGCYYNLQDIQAIRLVCNEHGLGLHLDGARLFNALVETGESPVEYGRVFDSISICLSKGLGCPVGSLLLGTKDFVKQARRFRKVMGGGWRQAGYLAAAGIYALDYHVERLREDHARARAIGQMLQQLPEVEEIFPIDTNIVIFRLPETILAVDYVAQLAQKGIRAVTFGKHLVRFVTHMDFTDQQLEELGKRL</sequence>
<evidence type="ECO:0000256" key="3">
    <source>
        <dbReference type="ARBA" id="ARBA00022898"/>
    </source>
</evidence>
<accession>A0A369IKX3</accession>
<dbReference type="InterPro" id="IPR015422">
    <property type="entry name" value="PyrdxlP-dep_Trfase_small"/>
</dbReference>
<reference evidence="7 8" key="1">
    <citation type="submission" date="2018-07" db="EMBL/GenBank/DDBJ databases">
        <title>Genome analysis of Runella aurantiaca.</title>
        <authorList>
            <person name="Yang X."/>
        </authorList>
    </citation>
    <scope>NUCLEOTIDE SEQUENCE [LARGE SCALE GENOMIC DNA]</scope>
    <source>
        <strain evidence="7 8">YX9</strain>
    </source>
</reference>
<dbReference type="CDD" id="cd06502">
    <property type="entry name" value="TA_like"/>
    <property type="match status" value="1"/>
</dbReference>